<dbReference type="RefSeq" id="WP_140843168.1">
    <property type="nucleotide sequence ID" value="NZ_RCZI01000004.1"/>
</dbReference>
<reference evidence="2 3" key="1">
    <citation type="journal article" date="2019" name="Environ. Microbiol.">
        <title>Species interactions and distinct microbial communities in high Arctic permafrost affected cryosols are associated with the CH4 and CO2 gas fluxes.</title>
        <authorList>
            <person name="Altshuler I."/>
            <person name="Hamel J."/>
            <person name="Turney S."/>
            <person name="Magnuson E."/>
            <person name="Levesque R."/>
            <person name="Greer C."/>
            <person name="Whyte L.G."/>
        </authorList>
    </citation>
    <scope>NUCLEOTIDE SEQUENCE [LARGE SCALE GENOMIC DNA]</scope>
    <source>
        <strain evidence="2 3">S06.C</strain>
    </source>
</reference>
<dbReference type="SUPFAM" id="SSF54593">
    <property type="entry name" value="Glyoxalase/Bleomycin resistance protein/Dihydroxybiphenyl dioxygenase"/>
    <property type="match status" value="1"/>
</dbReference>
<name>A0A502DJY4_9BURK</name>
<proteinExistence type="predicted"/>
<sequence length="141" mass="15162">MTSFNAYLFFDGTAAQAMPFYQRVLGGKLDVMTFAQMPGAEPQEMSAATAARVMHAMLAFDGGQLMASDTMEGQPPQPMKGFSLTLNKDTAAEAETVFAALAVGGQVTMPIAPTFWAERFGMCTDRFGTPWMVNGGMQQPD</sequence>
<dbReference type="InterPro" id="IPR028973">
    <property type="entry name" value="PhnB-like"/>
</dbReference>
<comment type="caution">
    <text evidence="2">The sequence shown here is derived from an EMBL/GenBank/DDBJ whole genome shotgun (WGS) entry which is preliminary data.</text>
</comment>
<dbReference type="CDD" id="cd06588">
    <property type="entry name" value="PhnB_like"/>
    <property type="match status" value="1"/>
</dbReference>
<evidence type="ECO:0000313" key="3">
    <source>
        <dbReference type="Proteomes" id="UP000319212"/>
    </source>
</evidence>
<organism evidence="2 3">
    <name type="scientific">Variovorax guangxiensis</name>
    <dbReference type="NCBI Taxonomy" id="1775474"/>
    <lineage>
        <taxon>Bacteria</taxon>
        <taxon>Pseudomonadati</taxon>
        <taxon>Pseudomonadota</taxon>
        <taxon>Betaproteobacteria</taxon>
        <taxon>Burkholderiales</taxon>
        <taxon>Comamonadaceae</taxon>
        <taxon>Variovorax</taxon>
    </lineage>
</organism>
<dbReference type="AlphaFoldDB" id="A0A502DJY4"/>
<evidence type="ECO:0000259" key="1">
    <source>
        <dbReference type="Pfam" id="PF06983"/>
    </source>
</evidence>
<dbReference type="InterPro" id="IPR029068">
    <property type="entry name" value="Glyas_Bleomycin-R_OHBP_Dase"/>
</dbReference>
<dbReference type="EMBL" id="RCZI01000004">
    <property type="protein sequence ID" value="TPG25817.1"/>
    <property type="molecule type" value="Genomic_DNA"/>
</dbReference>
<protein>
    <submittedName>
        <fullName evidence="2">VOC family protein</fullName>
    </submittedName>
</protein>
<dbReference type="Gene3D" id="3.10.180.10">
    <property type="entry name" value="2,3-Dihydroxybiphenyl 1,2-Dioxygenase, domain 1"/>
    <property type="match status" value="1"/>
</dbReference>
<dbReference type="Proteomes" id="UP000319212">
    <property type="component" value="Unassembled WGS sequence"/>
</dbReference>
<feature type="domain" description="PhnB-like" evidence="1">
    <location>
        <begin position="5"/>
        <end position="133"/>
    </location>
</feature>
<dbReference type="OrthoDB" id="9795306at2"/>
<dbReference type="PANTHER" id="PTHR33990">
    <property type="entry name" value="PROTEIN YJDN-RELATED"/>
    <property type="match status" value="1"/>
</dbReference>
<gene>
    <name evidence="2" type="ORF">EAH82_15485</name>
</gene>
<evidence type="ECO:0000313" key="2">
    <source>
        <dbReference type="EMBL" id="TPG25817.1"/>
    </source>
</evidence>
<dbReference type="Pfam" id="PF06983">
    <property type="entry name" value="3-dmu-9_3-mt"/>
    <property type="match status" value="1"/>
</dbReference>
<dbReference type="PANTHER" id="PTHR33990:SF1">
    <property type="entry name" value="PROTEIN YJDN"/>
    <property type="match status" value="1"/>
</dbReference>
<accession>A0A502DJY4</accession>